<dbReference type="SUPFAM" id="SSF102114">
    <property type="entry name" value="Radical SAM enzymes"/>
    <property type="match status" value="2"/>
</dbReference>
<dbReference type="InterPro" id="IPR013785">
    <property type="entry name" value="Aldolase_TIM"/>
</dbReference>
<dbReference type="GO" id="GO:0051536">
    <property type="term" value="F:iron-sulfur cluster binding"/>
    <property type="evidence" value="ECO:0007669"/>
    <property type="project" value="UniProtKB-KW"/>
</dbReference>
<accession>A0A1Y6K686</accession>
<name>A0A1Y6K686_9CHLR</name>
<dbReference type="PANTHER" id="PTHR11228">
    <property type="entry name" value="RADICAL SAM DOMAIN PROTEIN"/>
    <property type="match status" value="1"/>
</dbReference>
<dbReference type="PANTHER" id="PTHR11228:SF7">
    <property type="entry name" value="PQQA PEPTIDE CYCLASE"/>
    <property type="match status" value="1"/>
</dbReference>
<organism evidence="6 7">
    <name type="scientific">Candidatus Brevifilum fermentans</name>
    <dbReference type="NCBI Taxonomy" id="1986204"/>
    <lineage>
        <taxon>Bacteria</taxon>
        <taxon>Bacillati</taxon>
        <taxon>Chloroflexota</taxon>
        <taxon>Anaerolineae</taxon>
        <taxon>Anaerolineales</taxon>
        <taxon>Anaerolineaceae</taxon>
        <taxon>Candidatus Brevifilum</taxon>
    </lineage>
</organism>
<evidence type="ECO:0000313" key="7">
    <source>
        <dbReference type="Proteomes" id="UP000195514"/>
    </source>
</evidence>
<dbReference type="GO" id="GO:0003824">
    <property type="term" value="F:catalytic activity"/>
    <property type="evidence" value="ECO:0007669"/>
    <property type="project" value="InterPro"/>
</dbReference>
<keyword evidence="1" id="KW-0949">S-adenosyl-L-methionine</keyword>
<evidence type="ECO:0000313" key="6">
    <source>
        <dbReference type="EMBL" id="SMX55195.1"/>
    </source>
</evidence>
<dbReference type="InterPro" id="IPR007197">
    <property type="entry name" value="rSAM"/>
</dbReference>
<dbReference type="Pfam" id="PF13186">
    <property type="entry name" value="SPASM"/>
    <property type="match status" value="1"/>
</dbReference>
<proteinExistence type="predicted"/>
<dbReference type="SFLD" id="SFLDS00029">
    <property type="entry name" value="Radical_SAM"/>
    <property type="match status" value="1"/>
</dbReference>
<evidence type="ECO:0000256" key="2">
    <source>
        <dbReference type="ARBA" id="ARBA00022723"/>
    </source>
</evidence>
<dbReference type="Proteomes" id="UP000195514">
    <property type="component" value="Chromosome I"/>
</dbReference>
<keyword evidence="4" id="KW-0411">Iron-sulfur</keyword>
<dbReference type="Gene3D" id="3.20.20.70">
    <property type="entry name" value="Aldolase class I"/>
    <property type="match status" value="1"/>
</dbReference>
<protein>
    <recommendedName>
        <fullName evidence="5">4Fe4S-binding SPASM domain-containing protein</fullName>
    </recommendedName>
</protein>
<dbReference type="EMBL" id="LT859958">
    <property type="protein sequence ID" value="SMX55195.1"/>
    <property type="molecule type" value="Genomic_DNA"/>
</dbReference>
<evidence type="ECO:0000256" key="4">
    <source>
        <dbReference type="ARBA" id="ARBA00023014"/>
    </source>
</evidence>
<feature type="domain" description="4Fe4S-binding SPASM" evidence="5">
    <location>
        <begin position="277"/>
        <end position="339"/>
    </location>
</feature>
<dbReference type="RefSeq" id="WP_087862981.1">
    <property type="nucleotide sequence ID" value="NZ_LT859958.1"/>
</dbReference>
<dbReference type="InterPro" id="IPR050377">
    <property type="entry name" value="Radical_SAM_PqqE_MftC-like"/>
</dbReference>
<evidence type="ECO:0000256" key="3">
    <source>
        <dbReference type="ARBA" id="ARBA00023004"/>
    </source>
</evidence>
<keyword evidence="3" id="KW-0408">Iron</keyword>
<keyword evidence="7" id="KW-1185">Reference proteome</keyword>
<evidence type="ECO:0000259" key="5">
    <source>
        <dbReference type="Pfam" id="PF13186"/>
    </source>
</evidence>
<reference evidence="7" key="1">
    <citation type="submission" date="2017-05" db="EMBL/GenBank/DDBJ databases">
        <authorList>
            <person name="Kirkegaard R."/>
            <person name="Mcilroy J S."/>
        </authorList>
    </citation>
    <scope>NUCLEOTIDE SEQUENCE [LARGE SCALE GENOMIC DNA]</scope>
</reference>
<evidence type="ECO:0000256" key="1">
    <source>
        <dbReference type="ARBA" id="ARBA00022691"/>
    </source>
</evidence>
<sequence length="354" mass="42134">MIDIDFYMKVYDLKYRLMGGERMPRETLMETFESYRNPEPVVYNIETTNACNMRCEMCPRTTMMTRPIETMAPELFKRVIDQLKPFTPEQLAQWEAFVKQNYGIDKDDMSENHFFLYVIPRVIVLHGYGDPLLDKNMPQYVQWMTERGLESYFSCNPANINMERTLETFENGLGYIKYSIESVDDLRHKEVRGQASNFTESYKNILKLLDYKAQRNFQTEIVITMINLNKPWQQDEFQRLQEAFDGCDVYVYLKSQDQQWYEDNKQQTQSIHWIEFCQFPWSSMTVKSNGECAECVEDFNNEIILGDARVESLFDIWNGEKYRKFRMDHFDLTPGIKCTEQCDMQLIGSFLSDR</sequence>
<dbReference type="InterPro" id="IPR023885">
    <property type="entry name" value="4Fe4S-binding_SPASM_dom"/>
</dbReference>
<dbReference type="GO" id="GO:0046872">
    <property type="term" value="F:metal ion binding"/>
    <property type="evidence" value="ECO:0007669"/>
    <property type="project" value="UniProtKB-KW"/>
</dbReference>
<dbReference type="KEGG" id="abat:CFX1CAM_2130"/>
<keyword evidence="2" id="KW-0479">Metal-binding</keyword>
<dbReference type="CDD" id="cd21109">
    <property type="entry name" value="SPASM"/>
    <property type="match status" value="1"/>
</dbReference>
<dbReference type="OrthoDB" id="9805809at2"/>
<dbReference type="InterPro" id="IPR058240">
    <property type="entry name" value="rSAM_sf"/>
</dbReference>
<gene>
    <name evidence="6" type="ORF">CFX1CAM_2130</name>
</gene>
<dbReference type="AlphaFoldDB" id="A0A1Y6K686"/>